<dbReference type="Pfam" id="PF07876">
    <property type="entry name" value="Dabb"/>
    <property type="match status" value="1"/>
</dbReference>
<dbReference type="AlphaFoldDB" id="A0A5C1Y7H8"/>
<protein>
    <submittedName>
        <fullName evidence="2">Dabb family protein</fullName>
    </submittedName>
</protein>
<reference evidence="2 3" key="1">
    <citation type="submission" date="2019-09" db="EMBL/GenBank/DDBJ databases">
        <title>Genome sequencing of strain KACC 19322.</title>
        <authorList>
            <person name="Heo J."/>
            <person name="Kim S.-J."/>
            <person name="Kim J.-S."/>
            <person name="Hong S.-B."/>
            <person name="Kwon S.-W."/>
        </authorList>
    </citation>
    <scope>NUCLEOTIDE SEQUENCE [LARGE SCALE GENOMIC DNA]</scope>
    <source>
        <strain evidence="2 3">KACC 19322</strain>
    </source>
</reference>
<dbReference type="SMART" id="SM00886">
    <property type="entry name" value="Dabb"/>
    <property type="match status" value="1"/>
</dbReference>
<dbReference type="InterPro" id="IPR011008">
    <property type="entry name" value="Dimeric_a/b-barrel"/>
</dbReference>
<dbReference type="RefSeq" id="WP_149324270.1">
    <property type="nucleotide sequence ID" value="NZ_CP043504.1"/>
</dbReference>
<dbReference type="SUPFAM" id="SSF54909">
    <property type="entry name" value="Dimeric alpha+beta barrel"/>
    <property type="match status" value="1"/>
</dbReference>
<dbReference type="PANTHER" id="PTHR37832:SF1">
    <property type="entry name" value="STRESS-RESPONSE A_B BARREL DOMAIN-CONTAINING PROTEIN"/>
    <property type="match status" value="1"/>
</dbReference>
<evidence type="ECO:0000259" key="1">
    <source>
        <dbReference type="PROSITE" id="PS51502"/>
    </source>
</evidence>
<name>A0A5C1Y7H8_9MICO</name>
<dbReference type="Gene3D" id="3.30.70.100">
    <property type="match status" value="1"/>
</dbReference>
<sequence>MIRHIVTWRLAAEDAAQRAADADGIKTRLEGLRGIVPAERIDVGIDLGETDGNWHVVLDSDFAGREELAAYQVHPAHLEVAAFVRSVTAARSAVDYLG</sequence>
<dbReference type="InterPro" id="IPR013097">
    <property type="entry name" value="Dabb"/>
</dbReference>
<dbReference type="PROSITE" id="PS51502">
    <property type="entry name" value="S_R_A_B_BARREL"/>
    <property type="match status" value="1"/>
</dbReference>
<feature type="domain" description="Stress-response A/B barrel" evidence="1">
    <location>
        <begin position="2"/>
        <end position="96"/>
    </location>
</feature>
<evidence type="ECO:0000313" key="3">
    <source>
        <dbReference type="Proteomes" id="UP000322159"/>
    </source>
</evidence>
<keyword evidence="3" id="KW-1185">Reference proteome</keyword>
<organism evidence="2 3">
    <name type="scientific">Protaetiibacter larvae</name>
    <dbReference type="NCBI Taxonomy" id="2592654"/>
    <lineage>
        <taxon>Bacteria</taxon>
        <taxon>Bacillati</taxon>
        <taxon>Actinomycetota</taxon>
        <taxon>Actinomycetes</taxon>
        <taxon>Micrococcales</taxon>
        <taxon>Microbacteriaceae</taxon>
        <taxon>Protaetiibacter</taxon>
    </lineage>
</organism>
<dbReference type="EMBL" id="CP043504">
    <property type="protein sequence ID" value="QEO08837.1"/>
    <property type="molecule type" value="Genomic_DNA"/>
</dbReference>
<proteinExistence type="predicted"/>
<accession>A0A5C1Y7H8</accession>
<dbReference type="Proteomes" id="UP000322159">
    <property type="component" value="Chromosome"/>
</dbReference>
<gene>
    <name evidence="2" type="ORF">FLP23_01675</name>
</gene>
<dbReference type="KEGG" id="lyk:FLP23_01675"/>
<dbReference type="OrthoDB" id="6637496at2"/>
<evidence type="ECO:0000313" key="2">
    <source>
        <dbReference type="EMBL" id="QEO08837.1"/>
    </source>
</evidence>
<dbReference type="PANTHER" id="PTHR37832">
    <property type="entry name" value="BLL2683 PROTEIN"/>
    <property type="match status" value="1"/>
</dbReference>